<feature type="transmembrane region" description="Helical" evidence="6">
    <location>
        <begin position="393"/>
        <end position="413"/>
    </location>
</feature>
<evidence type="ECO:0000256" key="5">
    <source>
        <dbReference type="SAM" id="MobiDB-lite"/>
    </source>
</evidence>
<feature type="domain" description="Major facilitator superfamily (MFS) profile" evidence="8">
    <location>
        <begin position="86"/>
        <end position="507"/>
    </location>
</feature>
<evidence type="ECO:0000256" key="2">
    <source>
        <dbReference type="ARBA" id="ARBA00022692"/>
    </source>
</evidence>
<feature type="transmembrane region" description="Helical" evidence="6">
    <location>
        <begin position="482"/>
        <end position="502"/>
    </location>
</feature>
<evidence type="ECO:0000313" key="10">
    <source>
        <dbReference type="RefSeq" id="XP_072836752.1"/>
    </source>
</evidence>
<dbReference type="InterPro" id="IPR020846">
    <property type="entry name" value="MFS_dom"/>
</dbReference>
<gene>
    <name evidence="10" type="primary">SLC22A31</name>
</gene>
<feature type="transmembrane region" description="Helical" evidence="6">
    <location>
        <begin position="336"/>
        <end position="353"/>
    </location>
</feature>
<feature type="transmembrane region" description="Helical" evidence="6">
    <location>
        <begin position="155"/>
        <end position="175"/>
    </location>
</feature>
<dbReference type="InterPro" id="IPR011701">
    <property type="entry name" value="MFS"/>
</dbReference>
<reference evidence="10" key="1">
    <citation type="submission" date="2025-08" db="UniProtKB">
        <authorList>
            <consortium name="RefSeq"/>
        </authorList>
    </citation>
    <scope>IDENTIFICATION</scope>
</reference>
<name>A0ABM5EUC1_9SAUR</name>
<keyword evidence="9" id="KW-1185">Reference proteome</keyword>
<evidence type="ECO:0000256" key="1">
    <source>
        <dbReference type="ARBA" id="ARBA00004141"/>
    </source>
</evidence>
<sequence length="596" mass="64491">MAPATGGFGRRAWRVAAASWLPAVPLALALASGLLLAAPPPHRCRPDPALLPAALRNATGAALHNASAPRGSPCLLFRYPPPGGAPGPPNATGPCTRGWEYGPPEAGLRSTPVSQWDLVCSNHWKVPLEQTTYLLGWLFGFVVFGAACDRFGRRATFVLALMLSIPFGLAVALAVSYIMFVITHLAFGAMLAGTFVSLYIARLELCDPPHRLGVTMTAGFFWVAGELLLPGLAVACREWRLLQGALTLGFALLAACWWCPSLFPESARWLLATGQLKEGQRVLRSLAEGSGACLEEDSYVGEQDLAEQDASSGGAPQPHYHSLCHLLGTRVVWKNSLILGFTAFIGSGIRHCFTRNLAPYGPRFYFPYFLLAACKGVALLFLCLTVDRFGRRAVLLLSTILTGVSSLLLLALMQYLMAWLVLALSVLGILASQAVAALSILFVSEVLPTVVRGSGLGLILAARSVGWAAAPLMDIHNSRGFFLHHVVFASFAILSVLSIMLLPESTNKPLPDSLHEGENQRRPPLFYAKRHRRHRRHDHLPLLAARSGASLYDPDSYARLVTATKKMLASRHGSYGQQARPLLRDPSERSGAREEM</sequence>
<feature type="transmembrane region" description="Helical" evidence="6">
    <location>
        <begin position="131"/>
        <end position="148"/>
    </location>
</feature>
<evidence type="ECO:0000256" key="6">
    <source>
        <dbReference type="SAM" id="Phobius"/>
    </source>
</evidence>
<feature type="transmembrane region" description="Helical" evidence="6">
    <location>
        <begin position="419"/>
        <end position="443"/>
    </location>
</feature>
<dbReference type="InterPro" id="IPR005828">
    <property type="entry name" value="MFS_sugar_transport-like"/>
</dbReference>
<keyword evidence="3 6" id="KW-1133">Transmembrane helix</keyword>
<feature type="region of interest" description="Disordered" evidence="5">
    <location>
        <begin position="569"/>
        <end position="596"/>
    </location>
</feature>
<dbReference type="PANTHER" id="PTHR24064">
    <property type="entry name" value="SOLUTE CARRIER FAMILY 22 MEMBER"/>
    <property type="match status" value="1"/>
</dbReference>
<evidence type="ECO:0000256" key="4">
    <source>
        <dbReference type="ARBA" id="ARBA00023136"/>
    </source>
</evidence>
<accession>A0ABM5EUC1</accession>
<proteinExistence type="predicted"/>
<evidence type="ECO:0000313" key="9">
    <source>
        <dbReference type="Proteomes" id="UP001652642"/>
    </source>
</evidence>
<dbReference type="Pfam" id="PF07690">
    <property type="entry name" value="MFS_1"/>
    <property type="match status" value="1"/>
</dbReference>
<feature type="signal peptide" evidence="7">
    <location>
        <begin position="1"/>
        <end position="37"/>
    </location>
</feature>
<dbReference type="GeneID" id="110076243"/>
<comment type="subcellular location">
    <subcellularLocation>
        <location evidence="1">Membrane</location>
        <topology evidence="1">Multi-pass membrane protein</topology>
    </subcellularLocation>
</comment>
<keyword evidence="2 6" id="KW-0812">Transmembrane</keyword>
<feature type="compositionally biased region" description="Basic and acidic residues" evidence="5">
    <location>
        <begin position="582"/>
        <end position="596"/>
    </location>
</feature>
<organism evidence="9 10">
    <name type="scientific">Pogona vitticeps</name>
    <name type="common">central bearded dragon</name>
    <dbReference type="NCBI Taxonomy" id="103695"/>
    <lineage>
        <taxon>Eukaryota</taxon>
        <taxon>Metazoa</taxon>
        <taxon>Chordata</taxon>
        <taxon>Craniata</taxon>
        <taxon>Vertebrata</taxon>
        <taxon>Euteleostomi</taxon>
        <taxon>Lepidosauria</taxon>
        <taxon>Squamata</taxon>
        <taxon>Bifurcata</taxon>
        <taxon>Unidentata</taxon>
        <taxon>Episquamata</taxon>
        <taxon>Toxicofera</taxon>
        <taxon>Iguania</taxon>
        <taxon>Acrodonta</taxon>
        <taxon>Agamidae</taxon>
        <taxon>Amphibolurinae</taxon>
        <taxon>Pogona</taxon>
    </lineage>
</organism>
<evidence type="ECO:0000256" key="3">
    <source>
        <dbReference type="ARBA" id="ARBA00022989"/>
    </source>
</evidence>
<dbReference type="Pfam" id="PF00083">
    <property type="entry name" value="Sugar_tr"/>
    <property type="match status" value="1"/>
</dbReference>
<dbReference type="InterPro" id="IPR036259">
    <property type="entry name" value="MFS_trans_sf"/>
</dbReference>
<evidence type="ECO:0000259" key="8">
    <source>
        <dbReference type="PROSITE" id="PS50850"/>
    </source>
</evidence>
<protein>
    <submittedName>
        <fullName evidence="10">Solute carrier family 22 member 31</fullName>
    </submittedName>
</protein>
<dbReference type="Gene3D" id="1.20.1250.20">
    <property type="entry name" value="MFS general substrate transporter like domains"/>
    <property type="match status" value="1"/>
</dbReference>
<keyword evidence="4 6" id="KW-0472">Membrane</keyword>
<keyword evidence="7" id="KW-0732">Signal</keyword>
<feature type="chain" id="PRO_5046217900" evidence="7">
    <location>
        <begin position="38"/>
        <end position="596"/>
    </location>
</feature>
<feature type="transmembrane region" description="Helical" evidence="6">
    <location>
        <begin position="450"/>
        <end position="470"/>
    </location>
</feature>
<dbReference type="RefSeq" id="XP_072836752.1">
    <property type="nucleotide sequence ID" value="XM_072980651.1"/>
</dbReference>
<dbReference type="SUPFAM" id="SSF103473">
    <property type="entry name" value="MFS general substrate transporter"/>
    <property type="match status" value="1"/>
</dbReference>
<feature type="transmembrane region" description="Helical" evidence="6">
    <location>
        <begin position="241"/>
        <end position="259"/>
    </location>
</feature>
<dbReference type="PROSITE" id="PS50850">
    <property type="entry name" value="MFS"/>
    <property type="match status" value="1"/>
</dbReference>
<feature type="transmembrane region" description="Helical" evidence="6">
    <location>
        <begin position="212"/>
        <end position="235"/>
    </location>
</feature>
<dbReference type="Proteomes" id="UP001652642">
    <property type="component" value="Chromosome 10"/>
</dbReference>
<evidence type="ECO:0000256" key="7">
    <source>
        <dbReference type="SAM" id="SignalP"/>
    </source>
</evidence>
<feature type="transmembrane region" description="Helical" evidence="6">
    <location>
        <begin position="365"/>
        <end position="386"/>
    </location>
</feature>
<feature type="transmembrane region" description="Helical" evidence="6">
    <location>
        <begin position="181"/>
        <end position="200"/>
    </location>
</feature>